<dbReference type="EMBL" id="ML145529">
    <property type="protein sequence ID" value="TBU50962.1"/>
    <property type="molecule type" value="Genomic_DNA"/>
</dbReference>
<evidence type="ECO:0000256" key="1">
    <source>
        <dbReference type="SAM" id="SignalP"/>
    </source>
</evidence>
<keyword evidence="1" id="KW-0732">Signal</keyword>
<reference evidence="2 3" key="1">
    <citation type="submission" date="2019-01" db="EMBL/GenBank/DDBJ databases">
        <title>Draft genome sequences of three monokaryotic isolates of the white-rot basidiomycete fungus Dichomitus squalens.</title>
        <authorList>
            <consortium name="DOE Joint Genome Institute"/>
            <person name="Lopez S.C."/>
            <person name="Andreopoulos B."/>
            <person name="Pangilinan J."/>
            <person name="Lipzen A."/>
            <person name="Riley R."/>
            <person name="Ahrendt S."/>
            <person name="Ng V."/>
            <person name="Barry K."/>
            <person name="Daum C."/>
            <person name="Grigoriev I.V."/>
            <person name="Hilden K.S."/>
            <person name="Makela M.R."/>
            <person name="de Vries R.P."/>
        </authorList>
    </citation>
    <scope>NUCLEOTIDE SEQUENCE [LARGE SCALE GENOMIC DNA]</scope>
    <source>
        <strain evidence="2 3">CBS 464.89</strain>
    </source>
</reference>
<keyword evidence="3" id="KW-1185">Reference proteome</keyword>
<accession>A0A4Q9PD61</accession>
<dbReference type="Proteomes" id="UP000292082">
    <property type="component" value="Unassembled WGS sequence"/>
</dbReference>
<protein>
    <recommendedName>
        <fullName evidence="4">Secreted protein</fullName>
    </recommendedName>
</protein>
<name>A0A4Q9PD61_9APHY</name>
<evidence type="ECO:0008006" key="4">
    <source>
        <dbReference type="Google" id="ProtNLM"/>
    </source>
</evidence>
<gene>
    <name evidence="2" type="ORF">BD310DRAFT_942863</name>
</gene>
<evidence type="ECO:0000313" key="2">
    <source>
        <dbReference type="EMBL" id="TBU50962.1"/>
    </source>
</evidence>
<organism evidence="2 3">
    <name type="scientific">Dichomitus squalens</name>
    <dbReference type="NCBI Taxonomy" id="114155"/>
    <lineage>
        <taxon>Eukaryota</taxon>
        <taxon>Fungi</taxon>
        <taxon>Dikarya</taxon>
        <taxon>Basidiomycota</taxon>
        <taxon>Agaricomycotina</taxon>
        <taxon>Agaricomycetes</taxon>
        <taxon>Polyporales</taxon>
        <taxon>Polyporaceae</taxon>
        <taxon>Dichomitus</taxon>
    </lineage>
</organism>
<dbReference type="AlphaFoldDB" id="A0A4Q9PD61"/>
<proteinExistence type="predicted"/>
<evidence type="ECO:0000313" key="3">
    <source>
        <dbReference type="Proteomes" id="UP000292082"/>
    </source>
</evidence>
<feature type="signal peptide" evidence="1">
    <location>
        <begin position="1"/>
        <end position="21"/>
    </location>
</feature>
<feature type="chain" id="PRO_5020308322" description="Secreted protein" evidence="1">
    <location>
        <begin position="22"/>
        <end position="82"/>
    </location>
</feature>
<sequence length="82" mass="8550">MVTVLWLLHIGASTLPLYCIARNGGSSRYVVRPTSVSDPSALSPRTVSPISSSRQTLLPILPVLDAASASRPVAGCIGCSRT</sequence>